<evidence type="ECO:0000313" key="1">
    <source>
        <dbReference type="EMBL" id="RHW42665.1"/>
    </source>
</evidence>
<accession>A0A417YYF1</accession>
<dbReference type="RefSeq" id="WP_118919361.1">
    <property type="nucleotide sequence ID" value="NZ_QWEG01000002.1"/>
</dbReference>
<dbReference type="EMBL" id="QWEG01000002">
    <property type="protein sequence ID" value="RHW42665.1"/>
    <property type="molecule type" value="Genomic_DNA"/>
</dbReference>
<comment type="caution">
    <text evidence="1">The sequence shown here is derived from an EMBL/GenBank/DDBJ whole genome shotgun (WGS) entry which is preliminary data.</text>
</comment>
<protein>
    <submittedName>
        <fullName evidence="1">Uncharacterized protein</fullName>
    </submittedName>
</protein>
<sequence length="61" mass="7453">MEEKLNLRYTSEMEKAMQDTHGVGYEEYNLKHDVRMEVEQKREDDYVKSQRIIADIDRKIF</sequence>
<name>A0A417YYF1_9BACI</name>
<gene>
    <name evidence="1" type="ORF">D1B31_03485</name>
</gene>
<dbReference type="Pfam" id="PF26149">
    <property type="entry name" value="YuzK"/>
    <property type="match status" value="1"/>
</dbReference>
<organism evidence="1 2">
    <name type="scientific">Neobacillus notoginsengisoli</name>
    <dbReference type="NCBI Taxonomy" id="1578198"/>
    <lineage>
        <taxon>Bacteria</taxon>
        <taxon>Bacillati</taxon>
        <taxon>Bacillota</taxon>
        <taxon>Bacilli</taxon>
        <taxon>Bacillales</taxon>
        <taxon>Bacillaceae</taxon>
        <taxon>Neobacillus</taxon>
    </lineage>
</organism>
<dbReference type="Proteomes" id="UP000284416">
    <property type="component" value="Unassembled WGS sequence"/>
</dbReference>
<evidence type="ECO:0000313" key="2">
    <source>
        <dbReference type="Proteomes" id="UP000284416"/>
    </source>
</evidence>
<proteinExistence type="predicted"/>
<keyword evidence="2" id="KW-1185">Reference proteome</keyword>
<reference evidence="1 2" key="1">
    <citation type="journal article" date="2017" name="Int. J. Syst. Evol. Microbiol.">
        <title>Bacillus notoginsengisoli sp. nov., a novel bacterium isolated from the rhizosphere of Panax notoginseng.</title>
        <authorList>
            <person name="Zhang M.Y."/>
            <person name="Cheng J."/>
            <person name="Cai Y."/>
            <person name="Zhang T.Y."/>
            <person name="Wu Y.Y."/>
            <person name="Manikprabhu D."/>
            <person name="Li W.J."/>
            <person name="Zhang Y.X."/>
        </authorList>
    </citation>
    <scope>NUCLEOTIDE SEQUENCE [LARGE SCALE GENOMIC DNA]</scope>
    <source>
        <strain evidence="1 2">JCM 30743</strain>
    </source>
</reference>
<dbReference type="AlphaFoldDB" id="A0A417YYF1"/>
<dbReference type="OrthoDB" id="2454002at2"/>
<dbReference type="InterPro" id="IPR058676">
    <property type="entry name" value="YuzK"/>
</dbReference>